<reference evidence="2" key="1">
    <citation type="journal article" date="2019" name="Int. J. Syst. Evol. Microbiol.">
        <title>The Global Catalogue of Microorganisms (GCM) 10K type strain sequencing project: providing services to taxonomists for standard genome sequencing and annotation.</title>
        <authorList>
            <consortium name="The Broad Institute Genomics Platform"/>
            <consortium name="The Broad Institute Genome Sequencing Center for Infectious Disease"/>
            <person name="Wu L."/>
            <person name="Ma J."/>
        </authorList>
    </citation>
    <scope>NUCLEOTIDE SEQUENCE [LARGE SCALE GENOMIC DNA]</scope>
    <source>
        <strain evidence="2">CGMCC 4.7426</strain>
    </source>
</reference>
<accession>A0ABV9DHW8</accession>
<proteinExistence type="predicted"/>
<dbReference type="InterPro" id="IPR058926">
    <property type="entry name" value="YmzB-like"/>
</dbReference>
<sequence length="114" mass="13249">MEHHFLSIEEFNALLEQWSGKNVKITKHEMNDIDETVVALDEISYARNTRRIDDYQPMHELQLNGNGITDTLSSPAELPDSQYEIPLEDTSLYEFDGERFLISTDRAVYKIELV</sequence>
<keyword evidence="2" id="KW-1185">Reference proteome</keyword>
<evidence type="ECO:0000313" key="1">
    <source>
        <dbReference type="EMBL" id="MFC4558421.1"/>
    </source>
</evidence>
<dbReference type="RefSeq" id="WP_390295121.1">
    <property type="nucleotide sequence ID" value="NZ_JBHSFU010000004.1"/>
</dbReference>
<organism evidence="1 2">
    <name type="scientific">Virgibacillus kekensis</name>
    <dbReference type="NCBI Taxonomy" id="202261"/>
    <lineage>
        <taxon>Bacteria</taxon>
        <taxon>Bacillati</taxon>
        <taxon>Bacillota</taxon>
        <taxon>Bacilli</taxon>
        <taxon>Bacillales</taxon>
        <taxon>Bacillaceae</taxon>
        <taxon>Virgibacillus</taxon>
    </lineage>
</organism>
<name>A0ABV9DHW8_9BACI</name>
<dbReference type="Proteomes" id="UP001595989">
    <property type="component" value="Unassembled WGS sequence"/>
</dbReference>
<protein>
    <submittedName>
        <fullName evidence="1">Uncharacterized protein</fullName>
    </submittedName>
</protein>
<dbReference type="Pfam" id="PF25846">
    <property type="entry name" value="YmzB"/>
    <property type="match status" value="1"/>
</dbReference>
<evidence type="ECO:0000313" key="2">
    <source>
        <dbReference type="Proteomes" id="UP001595989"/>
    </source>
</evidence>
<comment type="caution">
    <text evidence="1">The sequence shown here is derived from an EMBL/GenBank/DDBJ whole genome shotgun (WGS) entry which is preliminary data.</text>
</comment>
<dbReference type="EMBL" id="JBHSFU010000004">
    <property type="protein sequence ID" value="MFC4558421.1"/>
    <property type="molecule type" value="Genomic_DNA"/>
</dbReference>
<gene>
    <name evidence="1" type="ORF">ACFO3D_09370</name>
</gene>